<feature type="domain" description="FAD-binding" evidence="4">
    <location>
        <begin position="5"/>
        <end position="326"/>
    </location>
</feature>
<dbReference type="RefSeq" id="WP_126150894.1">
    <property type="nucleotide sequence ID" value="NZ_JBHTMH010000001.1"/>
</dbReference>
<dbReference type="Proteomes" id="UP000268844">
    <property type="component" value="Unassembled WGS sequence"/>
</dbReference>
<dbReference type="Pfam" id="PF01494">
    <property type="entry name" value="FAD_binding_3"/>
    <property type="match status" value="1"/>
</dbReference>
<dbReference type="InterPro" id="IPR002938">
    <property type="entry name" value="FAD-bd"/>
</dbReference>
<dbReference type="GO" id="GO:0018677">
    <property type="term" value="F:pentachlorophenol monooxygenase activity"/>
    <property type="evidence" value="ECO:0007669"/>
    <property type="project" value="UniProtKB-EC"/>
</dbReference>
<keyword evidence="6" id="KW-1185">Reference proteome</keyword>
<evidence type="ECO:0000313" key="6">
    <source>
        <dbReference type="Proteomes" id="UP000268844"/>
    </source>
</evidence>
<keyword evidence="2" id="KW-0285">Flavoprotein</keyword>
<comment type="cofactor">
    <cofactor evidence="1">
        <name>FAD</name>
        <dbReference type="ChEBI" id="CHEBI:57692"/>
    </cofactor>
</comment>
<dbReference type="PANTHER" id="PTHR43004:SF19">
    <property type="entry name" value="BINDING MONOOXYGENASE, PUTATIVE (JCVI)-RELATED"/>
    <property type="match status" value="1"/>
</dbReference>
<keyword evidence="5" id="KW-0560">Oxidoreductase</keyword>
<accession>A0A447ID07</accession>
<dbReference type="OrthoDB" id="9791689at2"/>
<dbReference type="GO" id="GO:0071949">
    <property type="term" value="F:FAD binding"/>
    <property type="evidence" value="ECO:0007669"/>
    <property type="project" value="InterPro"/>
</dbReference>
<reference evidence="5 6" key="1">
    <citation type="submission" date="2018-12" db="EMBL/GenBank/DDBJ databases">
        <authorList>
            <person name="Criscuolo A."/>
        </authorList>
    </citation>
    <scope>NUCLEOTIDE SEQUENCE [LARGE SCALE GENOMIC DNA]</scope>
    <source>
        <strain evidence="5">ACIP1116281</strain>
    </source>
</reference>
<evidence type="ECO:0000256" key="3">
    <source>
        <dbReference type="ARBA" id="ARBA00022827"/>
    </source>
</evidence>
<sequence>MIDHPVIIAGAGPTGLVLAAELRLAGLSPLVIEKRASRERIQPGALGLHARSIEILDQRGLAERFLAAGTPMQVIGFAGVRLDISACPTRHPYGLSLPQKHTERLLGDWADALAVTMLRGVEITGLAQDDTGVTVTLSDGTSLRAAYLVGCDGGRSLVRKQAGIGFPGSDPTISHLLAEADLTGEPKLGLFTDAIGTHAISKTETGKFAIMVTEVGIGTGPVTIDTLRAALSDHYGTDYGVDNPSYITRFTDMTRQAETYRRGRVLLAGDAAHIHYPAGGFGMGIGIEDAVNLGWKLALVANNRAPETLLDTYHAERHPAAAKLLRYTMASVALARTDERSKAVAGVLGDLLRLDEPARHIAGDMSGLATRYDLGEGHPLLGRRMPDRDLLTAKGPTRIAALLRDAKPLLLDFSGKTPLDPGPWATRLTTLTVQTEGDWLLPVIGAVPAPKSVFIRPDGHVAWVGQGDDAGLAEALARWLGPA</sequence>
<dbReference type="AlphaFoldDB" id="A0A447ID07"/>
<dbReference type="Gene3D" id="3.40.30.120">
    <property type="match status" value="1"/>
</dbReference>
<dbReference type="Pfam" id="PF21274">
    <property type="entry name" value="Rng_hyd_C"/>
    <property type="match status" value="1"/>
</dbReference>
<evidence type="ECO:0000259" key="4">
    <source>
        <dbReference type="Pfam" id="PF01494"/>
    </source>
</evidence>
<dbReference type="InterPro" id="IPR036188">
    <property type="entry name" value="FAD/NAD-bd_sf"/>
</dbReference>
<evidence type="ECO:0000313" key="5">
    <source>
        <dbReference type="EMBL" id="VDS05357.1"/>
    </source>
</evidence>
<keyword evidence="3" id="KW-0274">FAD</keyword>
<dbReference type="InterPro" id="IPR050641">
    <property type="entry name" value="RIFMO-like"/>
</dbReference>
<dbReference type="PRINTS" id="PR00420">
    <property type="entry name" value="RNGMNOXGNASE"/>
</dbReference>
<proteinExistence type="predicted"/>
<dbReference type="SUPFAM" id="SSF51905">
    <property type="entry name" value="FAD/NAD(P)-binding domain"/>
    <property type="match status" value="1"/>
</dbReference>
<dbReference type="PANTHER" id="PTHR43004">
    <property type="entry name" value="TRK SYSTEM POTASSIUM UPTAKE PROTEIN"/>
    <property type="match status" value="1"/>
</dbReference>
<keyword evidence="5" id="KW-0503">Monooxygenase</keyword>
<dbReference type="EC" id="1.14.13.50" evidence="5"/>
<evidence type="ECO:0000256" key="2">
    <source>
        <dbReference type="ARBA" id="ARBA00022630"/>
    </source>
</evidence>
<organism evidence="5 6">
    <name type="scientific">Devosia equisanguinis</name>
    <dbReference type="NCBI Taxonomy" id="2490941"/>
    <lineage>
        <taxon>Bacteria</taxon>
        <taxon>Pseudomonadati</taxon>
        <taxon>Pseudomonadota</taxon>
        <taxon>Alphaproteobacteria</taxon>
        <taxon>Hyphomicrobiales</taxon>
        <taxon>Devosiaceae</taxon>
        <taxon>Devosia</taxon>
    </lineage>
</organism>
<protein>
    <submittedName>
        <fullName evidence="5">Pentachlorophenol 4-monooxygenase</fullName>
        <ecNumber evidence="5">1.14.13.50</ecNumber>
    </submittedName>
</protein>
<dbReference type="Gene3D" id="3.50.50.60">
    <property type="entry name" value="FAD/NAD(P)-binding domain"/>
    <property type="match status" value="2"/>
</dbReference>
<gene>
    <name evidence="5" type="primary">pcpB</name>
    <name evidence="5" type="ORF">DEVEQU_02499</name>
</gene>
<name>A0A447ID07_9HYPH</name>
<dbReference type="EMBL" id="UZWD01000030">
    <property type="protein sequence ID" value="VDS05357.1"/>
    <property type="molecule type" value="Genomic_DNA"/>
</dbReference>
<evidence type="ECO:0000256" key="1">
    <source>
        <dbReference type="ARBA" id="ARBA00001974"/>
    </source>
</evidence>
<dbReference type="NCBIfam" id="NF005303">
    <property type="entry name" value="PRK06834.1"/>
    <property type="match status" value="1"/>
</dbReference>